<dbReference type="RefSeq" id="WP_284722206.1">
    <property type="nucleotide sequence ID" value="NZ_BSND01000003.1"/>
</dbReference>
<evidence type="ECO:0000256" key="2">
    <source>
        <dbReference type="SAM" id="Phobius"/>
    </source>
</evidence>
<evidence type="ECO:0000313" key="4">
    <source>
        <dbReference type="Proteomes" id="UP001161423"/>
    </source>
</evidence>
<keyword evidence="4" id="KW-1185">Reference proteome</keyword>
<reference evidence="3" key="2">
    <citation type="submission" date="2023-01" db="EMBL/GenBank/DDBJ databases">
        <title>Draft genome sequence of Methylophaga thalassica strain NBRC 102424.</title>
        <authorList>
            <person name="Sun Q."/>
            <person name="Mori K."/>
        </authorList>
    </citation>
    <scope>NUCLEOTIDE SEQUENCE</scope>
    <source>
        <strain evidence="3">NBRC 102424</strain>
    </source>
</reference>
<evidence type="ECO:0000256" key="1">
    <source>
        <dbReference type="SAM" id="Coils"/>
    </source>
</evidence>
<reference evidence="3" key="1">
    <citation type="journal article" date="2014" name="Int. J. Syst. Evol. Microbiol.">
        <title>Complete genome of a new Firmicutes species belonging to the dominant human colonic microbiota ('Ruminococcus bicirculans') reveals two chromosomes and a selective capacity to utilize plant glucans.</title>
        <authorList>
            <consortium name="NISC Comparative Sequencing Program"/>
            <person name="Wegmann U."/>
            <person name="Louis P."/>
            <person name="Goesmann A."/>
            <person name="Henrissat B."/>
            <person name="Duncan S.H."/>
            <person name="Flint H.J."/>
        </authorList>
    </citation>
    <scope>NUCLEOTIDE SEQUENCE</scope>
    <source>
        <strain evidence="3">NBRC 102424</strain>
    </source>
</reference>
<comment type="caution">
    <text evidence="3">The sequence shown here is derived from an EMBL/GenBank/DDBJ whole genome shotgun (WGS) entry which is preliminary data.</text>
</comment>
<proteinExistence type="predicted"/>
<keyword evidence="2" id="KW-0812">Transmembrane</keyword>
<keyword evidence="2" id="KW-0472">Membrane</keyword>
<accession>A0ABQ5TRP1</accession>
<gene>
    <name evidence="3" type="ORF">GCM10007891_03290</name>
</gene>
<feature type="transmembrane region" description="Helical" evidence="2">
    <location>
        <begin position="73"/>
        <end position="97"/>
    </location>
</feature>
<evidence type="ECO:0000313" key="3">
    <source>
        <dbReference type="EMBL" id="GLP98475.1"/>
    </source>
</evidence>
<name>A0ABQ5TRP1_9GAMM</name>
<keyword evidence="1" id="KW-0175">Coiled coil</keyword>
<sequence length="219" mass="26120">MTNHSKLDEILQRLRKAEDDLAQELDRLVAEKRKQFHYTLRHGRIIFEKNVRNLQRKQRLGSWRYIKNAPWKVILSAPVIYGMIVPLVLLDLTITFYQQVCFRVYGIPRVKRSDYIAIDRHYLSYLNMVEKLNCVYCGYGNGLMSYAREITARTEQFWCPIKHARKLRDSHQRTARFFDYGDADAWRNNLKTLRENWDDDVPSPVRIIDPSNTHNSEKE</sequence>
<protein>
    <submittedName>
        <fullName evidence="3">Uncharacterized protein</fullName>
    </submittedName>
</protein>
<feature type="coiled-coil region" evidence="1">
    <location>
        <begin position="4"/>
        <end position="34"/>
    </location>
</feature>
<keyword evidence="2" id="KW-1133">Transmembrane helix</keyword>
<dbReference type="EMBL" id="BSND01000003">
    <property type="protein sequence ID" value="GLP98475.1"/>
    <property type="molecule type" value="Genomic_DNA"/>
</dbReference>
<dbReference type="Proteomes" id="UP001161423">
    <property type="component" value="Unassembled WGS sequence"/>
</dbReference>
<organism evidence="3 4">
    <name type="scientific">Methylophaga thalassica</name>
    <dbReference type="NCBI Taxonomy" id="40223"/>
    <lineage>
        <taxon>Bacteria</taxon>
        <taxon>Pseudomonadati</taxon>
        <taxon>Pseudomonadota</taxon>
        <taxon>Gammaproteobacteria</taxon>
        <taxon>Thiotrichales</taxon>
        <taxon>Piscirickettsiaceae</taxon>
        <taxon>Methylophaga</taxon>
    </lineage>
</organism>